<accession>A0A840TQN2</accession>
<feature type="domain" description="PAC" evidence="8">
    <location>
        <begin position="201"/>
        <end position="253"/>
    </location>
</feature>
<evidence type="ECO:0000256" key="4">
    <source>
        <dbReference type="ARBA" id="ARBA00022679"/>
    </source>
</evidence>
<dbReference type="Gene3D" id="3.30.450.20">
    <property type="entry name" value="PAS domain"/>
    <property type="match status" value="1"/>
</dbReference>
<dbReference type="InterPro" id="IPR003661">
    <property type="entry name" value="HisK_dim/P_dom"/>
</dbReference>
<dbReference type="SUPFAM" id="SSF47384">
    <property type="entry name" value="Homodimeric domain of signal transducing histidine kinase"/>
    <property type="match status" value="1"/>
</dbReference>
<dbReference type="InterPro" id="IPR013655">
    <property type="entry name" value="PAS_fold_3"/>
</dbReference>
<dbReference type="InterPro" id="IPR005467">
    <property type="entry name" value="His_kinase_dom"/>
</dbReference>
<dbReference type="PANTHER" id="PTHR43304:SF1">
    <property type="entry name" value="PAC DOMAIN-CONTAINING PROTEIN"/>
    <property type="match status" value="1"/>
</dbReference>
<keyword evidence="4" id="KW-0808">Transferase</keyword>
<gene>
    <name evidence="9" type="ORF">HNQ92_001968</name>
</gene>
<dbReference type="Gene3D" id="3.30.565.10">
    <property type="entry name" value="Histidine kinase-like ATPase, C-terminal domain"/>
    <property type="match status" value="1"/>
</dbReference>
<dbReference type="InterPro" id="IPR000700">
    <property type="entry name" value="PAS-assoc_C"/>
</dbReference>
<keyword evidence="3" id="KW-0597">Phosphoprotein</keyword>
<evidence type="ECO:0000256" key="2">
    <source>
        <dbReference type="ARBA" id="ARBA00012438"/>
    </source>
</evidence>
<feature type="domain" description="PAS" evidence="7">
    <location>
        <begin position="152"/>
        <end position="199"/>
    </location>
</feature>
<dbReference type="CDD" id="cd00130">
    <property type="entry name" value="PAS"/>
    <property type="match status" value="1"/>
</dbReference>
<dbReference type="AlphaFoldDB" id="A0A840TQN2"/>
<evidence type="ECO:0000313" key="9">
    <source>
        <dbReference type="EMBL" id="MBB5283842.1"/>
    </source>
</evidence>
<feature type="domain" description="Histidine kinase" evidence="6">
    <location>
        <begin position="271"/>
        <end position="499"/>
    </location>
</feature>
<comment type="caution">
    <text evidence="9">The sequence shown here is derived from an EMBL/GenBank/DDBJ whole genome shotgun (WGS) entry which is preliminary data.</text>
</comment>
<dbReference type="RefSeq" id="WP_184173564.1">
    <property type="nucleotide sequence ID" value="NZ_JACHGF010000002.1"/>
</dbReference>
<evidence type="ECO:0000259" key="6">
    <source>
        <dbReference type="PROSITE" id="PS50109"/>
    </source>
</evidence>
<dbReference type="Proteomes" id="UP000557307">
    <property type="component" value="Unassembled WGS sequence"/>
</dbReference>
<protein>
    <recommendedName>
        <fullName evidence="2">histidine kinase</fullName>
        <ecNumber evidence="2">2.7.13.3</ecNumber>
    </recommendedName>
</protein>
<dbReference type="SMART" id="SM00387">
    <property type="entry name" value="HATPase_c"/>
    <property type="match status" value="1"/>
</dbReference>
<dbReference type="GO" id="GO:0000155">
    <property type="term" value="F:phosphorelay sensor kinase activity"/>
    <property type="evidence" value="ECO:0007669"/>
    <property type="project" value="InterPro"/>
</dbReference>
<evidence type="ECO:0000259" key="7">
    <source>
        <dbReference type="PROSITE" id="PS50112"/>
    </source>
</evidence>
<evidence type="ECO:0000259" key="8">
    <source>
        <dbReference type="PROSITE" id="PS50113"/>
    </source>
</evidence>
<keyword evidence="10" id="KW-1185">Reference proteome</keyword>
<evidence type="ECO:0000256" key="5">
    <source>
        <dbReference type="ARBA" id="ARBA00022777"/>
    </source>
</evidence>
<dbReference type="Gene3D" id="1.10.287.130">
    <property type="match status" value="1"/>
</dbReference>
<dbReference type="InterPro" id="IPR036890">
    <property type="entry name" value="HATPase_C_sf"/>
</dbReference>
<dbReference type="PROSITE" id="PS50112">
    <property type="entry name" value="PAS"/>
    <property type="match status" value="1"/>
</dbReference>
<dbReference type="PANTHER" id="PTHR43304">
    <property type="entry name" value="PHYTOCHROME-LIKE PROTEIN CPH1"/>
    <property type="match status" value="1"/>
</dbReference>
<comment type="catalytic activity">
    <reaction evidence="1">
        <text>ATP + protein L-histidine = ADP + protein N-phospho-L-histidine.</text>
        <dbReference type="EC" id="2.7.13.3"/>
    </reaction>
</comment>
<evidence type="ECO:0000313" key="10">
    <source>
        <dbReference type="Proteomes" id="UP000557307"/>
    </source>
</evidence>
<dbReference type="PROSITE" id="PS50109">
    <property type="entry name" value="HIS_KIN"/>
    <property type="match status" value="1"/>
</dbReference>
<dbReference type="InterPro" id="IPR036097">
    <property type="entry name" value="HisK_dim/P_sf"/>
</dbReference>
<dbReference type="Pfam" id="PF00512">
    <property type="entry name" value="HisKA"/>
    <property type="match status" value="1"/>
</dbReference>
<dbReference type="PRINTS" id="PR00344">
    <property type="entry name" value="BCTRLSENSOR"/>
</dbReference>
<dbReference type="InterPro" id="IPR000014">
    <property type="entry name" value="PAS"/>
</dbReference>
<dbReference type="Pfam" id="PF08447">
    <property type="entry name" value="PAS_3"/>
    <property type="match status" value="1"/>
</dbReference>
<reference evidence="9 10" key="1">
    <citation type="submission" date="2020-08" db="EMBL/GenBank/DDBJ databases">
        <title>Genomic Encyclopedia of Type Strains, Phase IV (KMG-IV): sequencing the most valuable type-strain genomes for metagenomic binning, comparative biology and taxonomic classification.</title>
        <authorList>
            <person name="Goeker M."/>
        </authorList>
    </citation>
    <scope>NUCLEOTIDE SEQUENCE [LARGE SCALE GENOMIC DNA]</scope>
    <source>
        <strain evidence="9 10">DSM 105074</strain>
    </source>
</reference>
<sequence length="500" mass="56815">MTDLKKIFHSFGINDLLNASTSGLVLFKKEKNLDEQRERIVCTVDNKSARTLTGYGSLSGMEWSKFVGEGNEVPGPVHDTDTEVFFKRSHTWCRISNVAVDENHFLCTLTDISQRKQLESKNKFDFRLLREAEKTMRFGSWTWDPETGEIGWSDGVYYMLGYDVDSFQGAITYQLLKSHLHPDDLEIVPNTVTEVLEQSTYTFEARIITAEKEERYVMVRGQKVLDETKGRAIYMGNIFDITSLKLIQNELEGKVLDLNKSNADLEQFAYVASHDLQEPLRKIVSFGERLDSRSRGALNEEQALYLDRILNATRRMQEMIDNLLEFSRVARTKDGFVRTDLNTILKSVISDLEVTIQQKNAVVKMGDLPEIDAIPSQMSQLFMNLLSNSLKFTRREVRPIITIKAEALKPNEVGEQQGTLLGKSYIRILIEDNGIGFQNDQSSRIFTLFQRLRGRSEFEGAGIGLSVCKKVIENHQGSIEAYGIPEEGATFTILLPTSQS</sequence>
<dbReference type="Pfam" id="PF02518">
    <property type="entry name" value="HATPase_c"/>
    <property type="match status" value="1"/>
</dbReference>
<dbReference type="InterPro" id="IPR035965">
    <property type="entry name" value="PAS-like_dom_sf"/>
</dbReference>
<dbReference type="EMBL" id="JACHGF010000002">
    <property type="protein sequence ID" value="MBB5283842.1"/>
    <property type="molecule type" value="Genomic_DNA"/>
</dbReference>
<dbReference type="SMART" id="SM00388">
    <property type="entry name" value="HisKA"/>
    <property type="match status" value="1"/>
</dbReference>
<evidence type="ECO:0000256" key="1">
    <source>
        <dbReference type="ARBA" id="ARBA00000085"/>
    </source>
</evidence>
<dbReference type="EC" id="2.7.13.3" evidence="2"/>
<evidence type="ECO:0000256" key="3">
    <source>
        <dbReference type="ARBA" id="ARBA00022553"/>
    </source>
</evidence>
<dbReference type="InterPro" id="IPR052162">
    <property type="entry name" value="Sensor_kinase/Photoreceptor"/>
</dbReference>
<name>A0A840TQN2_9BACT</name>
<dbReference type="SUPFAM" id="SSF55874">
    <property type="entry name" value="ATPase domain of HSP90 chaperone/DNA topoisomerase II/histidine kinase"/>
    <property type="match status" value="1"/>
</dbReference>
<dbReference type="SUPFAM" id="SSF55785">
    <property type="entry name" value="PYP-like sensor domain (PAS domain)"/>
    <property type="match status" value="1"/>
</dbReference>
<dbReference type="InterPro" id="IPR003594">
    <property type="entry name" value="HATPase_dom"/>
</dbReference>
<dbReference type="PROSITE" id="PS50113">
    <property type="entry name" value="PAC"/>
    <property type="match status" value="1"/>
</dbReference>
<dbReference type="InterPro" id="IPR004358">
    <property type="entry name" value="Sig_transdc_His_kin-like_C"/>
</dbReference>
<organism evidence="9 10">
    <name type="scientific">Rhabdobacter roseus</name>
    <dbReference type="NCBI Taxonomy" id="1655419"/>
    <lineage>
        <taxon>Bacteria</taxon>
        <taxon>Pseudomonadati</taxon>
        <taxon>Bacteroidota</taxon>
        <taxon>Cytophagia</taxon>
        <taxon>Cytophagales</taxon>
        <taxon>Cytophagaceae</taxon>
        <taxon>Rhabdobacter</taxon>
    </lineage>
</organism>
<keyword evidence="5 9" id="KW-0418">Kinase</keyword>
<dbReference type="CDD" id="cd00082">
    <property type="entry name" value="HisKA"/>
    <property type="match status" value="1"/>
</dbReference>
<proteinExistence type="predicted"/>